<accession>K9YRM3</accession>
<dbReference type="PRINTS" id="PR00412">
    <property type="entry name" value="EPOXHYDRLASE"/>
</dbReference>
<evidence type="ECO:0000313" key="3">
    <source>
        <dbReference type="Proteomes" id="UP000010482"/>
    </source>
</evidence>
<gene>
    <name evidence="2" type="ORF">Dacsa_0201</name>
</gene>
<dbReference type="InterPro" id="IPR000073">
    <property type="entry name" value="AB_hydrolase_1"/>
</dbReference>
<dbReference type="PANTHER" id="PTHR43194:SF2">
    <property type="entry name" value="PEROXISOMAL MEMBRANE PROTEIN LPX1"/>
    <property type="match status" value="1"/>
</dbReference>
<dbReference type="OrthoDB" id="9797695at2"/>
<protein>
    <submittedName>
        <fullName evidence="2">Hydrolase or acyltransferase of alpha/beta superfamily</fullName>
    </submittedName>
</protein>
<keyword evidence="2" id="KW-0808">Transferase</keyword>
<reference evidence="2" key="1">
    <citation type="submission" date="2012-04" db="EMBL/GenBank/DDBJ databases">
        <title>Finished genome of Dactylococcopsis salina PCC 8305.</title>
        <authorList>
            <consortium name="US DOE Joint Genome Institute"/>
            <person name="Gugger M."/>
            <person name="Coursin T."/>
            <person name="Rippka R."/>
            <person name="Tandeau De Marsac N."/>
            <person name="Huntemann M."/>
            <person name="Wei C.-L."/>
            <person name="Han J."/>
            <person name="Detter J.C."/>
            <person name="Han C."/>
            <person name="Tapia R."/>
            <person name="Daligault H."/>
            <person name="Chen A."/>
            <person name="Krypides N."/>
            <person name="Mavromatis K."/>
            <person name="Markowitz V."/>
            <person name="Szeto E."/>
            <person name="Ivanova N."/>
            <person name="Ovchinnikova G."/>
            <person name="Pagani I."/>
            <person name="Pati A."/>
            <person name="Goodwin L."/>
            <person name="Peters L."/>
            <person name="Pitluck S."/>
            <person name="Woyke T."/>
            <person name="Kerfeld C."/>
        </authorList>
    </citation>
    <scope>NUCLEOTIDE SEQUENCE [LARGE SCALE GENOMIC DNA]</scope>
    <source>
        <strain evidence="2">PCC 8305</strain>
    </source>
</reference>
<evidence type="ECO:0000259" key="1">
    <source>
        <dbReference type="Pfam" id="PF00561"/>
    </source>
</evidence>
<keyword evidence="2" id="KW-0012">Acyltransferase</keyword>
<dbReference type="InterPro" id="IPR029058">
    <property type="entry name" value="AB_hydrolase_fold"/>
</dbReference>
<sequence length="282" mass="32570">MKIETKTIESKGQQWFYRYGQLRNENQETPVVLLHGLLAHSYCWRGLLEDITDAGFTVYAPDWLGEGYSGKPSPREFSYQPDAFISALETLFQDLNLSRFHLVVQGFIGSIGLQYAFRHPEQIERLVILNTPLSSAARLPWLMRQWSFPLMGEMLTQDPLLVDRTLEKGSGYVISEENLGVYRQPFLKNSQAGRSLVATIKNLNLPKAMQEIEAGWKNWEQPTQILWGMDDPWLSATVPEAIAKEKKNIRFVKLEEAKHYPQEHWSEEISPIMLTFLRQQIV</sequence>
<dbReference type="InterPro" id="IPR050228">
    <property type="entry name" value="Carboxylesterase_BioH"/>
</dbReference>
<evidence type="ECO:0000313" key="2">
    <source>
        <dbReference type="EMBL" id="AFZ49015.1"/>
    </source>
</evidence>
<proteinExistence type="predicted"/>
<dbReference type="eggNOG" id="COG2267">
    <property type="taxonomic scope" value="Bacteria"/>
</dbReference>
<dbReference type="STRING" id="13035.Dacsa_0201"/>
<dbReference type="PATRIC" id="fig|13035.3.peg.232"/>
<dbReference type="Proteomes" id="UP000010482">
    <property type="component" value="Chromosome"/>
</dbReference>
<dbReference type="KEGG" id="dsl:Dacsa_0201"/>
<dbReference type="Gene3D" id="3.40.50.1820">
    <property type="entry name" value="alpha/beta hydrolase"/>
    <property type="match status" value="1"/>
</dbReference>
<keyword evidence="3" id="KW-1185">Reference proteome</keyword>
<feature type="domain" description="AB hydrolase-1" evidence="1">
    <location>
        <begin position="30"/>
        <end position="262"/>
    </location>
</feature>
<dbReference type="GO" id="GO:0016787">
    <property type="term" value="F:hydrolase activity"/>
    <property type="evidence" value="ECO:0007669"/>
    <property type="project" value="UniProtKB-KW"/>
</dbReference>
<name>K9YRM3_DACS8</name>
<dbReference type="AlphaFoldDB" id="K9YRM3"/>
<dbReference type="Pfam" id="PF00561">
    <property type="entry name" value="Abhydrolase_1"/>
    <property type="match status" value="1"/>
</dbReference>
<dbReference type="SUPFAM" id="SSF53474">
    <property type="entry name" value="alpha/beta-Hydrolases"/>
    <property type="match status" value="1"/>
</dbReference>
<dbReference type="InterPro" id="IPR000639">
    <property type="entry name" value="Epox_hydrolase-like"/>
</dbReference>
<dbReference type="HOGENOM" id="CLU_020336_35_1_3"/>
<dbReference type="EMBL" id="CP003944">
    <property type="protein sequence ID" value="AFZ49015.1"/>
    <property type="molecule type" value="Genomic_DNA"/>
</dbReference>
<dbReference type="GO" id="GO:0016746">
    <property type="term" value="F:acyltransferase activity"/>
    <property type="evidence" value="ECO:0007669"/>
    <property type="project" value="UniProtKB-KW"/>
</dbReference>
<dbReference type="RefSeq" id="WP_015228028.1">
    <property type="nucleotide sequence ID" value="NC_019780.1"/>
</dbReference>
<dbReference type="PRINTS" id="PR00111">
    <property type="entry name" value="ABHYDROLASE"/>
</dbReference>
<dbReference type="PANTHER" id="PTHR43194">
    <property type="entry name" value="HYDROLASE ALPHA/BETA FOLD FAMILY"/>
    <property type="match status" value="1"/>
</dbReference>
<keyword evidence="2" id="KW-0378">Hydrolase</keyword>
<organism evidence="2 3">
    <name type="scientific">Dactylococcopsis salina (strain PCC 8305)</name>
    <name type="common">Myxobactron salinum</name>
    <dbReference type="NCBI Taxonomy" id="13035"/>
    <lineage>
        <taxon>Bacteria</taxon>
        <taxon>Bacillati</taxon>
        <taxon>Cyanobacteriota</taxon>
        <taxon>Cyanophyceae</taxon>
        <taxon>Nodosilineales</taxon>
        <taxon>Cymatolegaceae</taxon>
        <taxon>Dactylococcopsis</taxon>
    </lineage>
</organism>